<comment type="caution">
    <text evidence="2">The sequence shown here is derived from an EMBL/GenBank/DDBJ whole genome shotgun (WGS) entry which is preliminary data.</text>
</comment>
<proteinExistence type="predicted"/>
<dbReference type="Proteomes" id="UP000574133">
    <property type="component" value="Unassembled WGS sequence"/>
</dbReference>
<organism evidence="2 3">
    <name type="scientific">Cohnella lubricantis</name>
    <dbReference type="NCBI Taxonomy" id="2163172"/>
    <lineage>
        <taxon>Bacteria</taxon>
        <taxon>Bacillati</taxon>
        <taxon>Bacillota</taxon>
        <taxon>Bacilli</taxon>
        <taxon>Bacillales</taxon>
        <taxon>Paenibacillaceae</taxon>
        <taxon>Cohnella</taxon>
    </lineage>
</organism>
<evidence type="ECO:0000313" key="2">
    <source>
        <dbReference type="EMBL" id="MBB6676815.1"/>
    </source>
</evidence>
<keyword evidence="3" id="KW-1185">Reference proteome</keyword>
<dbReference type="SUPFAM" id="SSF141371">
    <property type="entry name" value="PilZ domain-like"/>
    <property type="match status" value="1"/>
</dbReference>
<dbReference type="GO" id="GO:0035438">
    <property type="term" value="F:cyclic-di-GMP binding"/>
    <property type="evidence" value="ECO:0007669"/>
    <property type="project" value="InterPro"/>
</dbReference>
<accession>A0A841T9W2</accession>
<dbReference type="InterPro" id="IPR009875">
    <property type="entry name" value="PilZ_domain"/>
</dbReference>
<dbReference type="AlphaFoldDB" id="A0A841T9W2"/>
<protein>
    <submittedName>
        <fullName evidence="2">PilZ domain-containing protein</fullName>
    </submittedName>
</protein>
<feature type="domain" description="PilZ" evidence="1">
    <location>
        <begin position="36"/>
        <end position="115"/>
    </location>
</feature>
<gene>
    <name evidence="2" type="ORF">H4Q31_05655</name>
</gene>
<dbReference type="RefSeq" id="WP_185178105.1">
    <property type="nucleotide sequence ID" value="NZ_CBCSEP010000001.1"/>
</dbReference>
<reference evidence="2 3" key="1">
    <citation type="submission" date="2020-08" db="EMBL/GenBank/DDBJ databases">
        <title>Cohnella phylogeny.</title>
        <authorList>
            <person name="Dunlap C."/>
        </authorList>
    </citation>
    <scope>NUCLEOTIDE SEQUENCE [LARGE SCALE GENOMIC DNA]</scope>
    <source>
        <strain evidence="2 3">DSM 103658</strain>
    </source>
</reference>
<evidence type="ECO:0000313" key="3">
    <source>
        <dbReference type="Proteomes" id="UP000574133"/>
    </source>
</evidence>
<dbReference type="EMBL" id="JACJVN010000023">
    <property type="protein sequence ID" value="MBB6676815.1"/>
    <property type="molecule type" value="Genomic_DNA"/>
</dbReference>
<dbReference type="Gene3D" id="2.40.10.220">
    <property type="entry name" value="predicted glycosyltransferase like domains"/>
    <property type="match status" value="1"/>
</dbReference>
<name>A0A841T9W2_9BACL</name>
<sequence length="127" mass="14785">MNLSRRNEPFRYLFEPGIPCLIRPYEMNLQTIFHTKQAQAELLDLSPRGCKLDCALNFRATDNECKLVLNLQLASSLELRGTILWQEVRAHGFRYGIRFVDGVQQSITNELKQYTRRKNHSKTEPSS</sequence>
<evidence type="ECO:0000259" key="1">
    <source>
        <dbReference type="Pfam" id="PF07238"/>
    </source>
</evidence>
<dbReference type="Pfam" id="PF07238">
    <property type="entry name" value="PilZ"/>
    <property type="match status" value="1"/>
</dbReference>